<proteinExistence type="predicted"/>
<dbReference type="Pfam" id="PF05960">
    <property type="entry name" value="DUF885"/>
    <property type="match status" value="1"/>
</dbReference>
<dbReference type="EMBL" id="JBHSBN010000035">
    <property type="protein sequence ID" value="MFC4110196.1"/>
    <property type="molecule type" value="Genomic_DNA"/>
</dbReference>
<dbReference type="RefSeq" id="WP_377552402.1">
    <property type="nucleotide sequence ID" value="NZ_JBHSBN010000035.1"/>
</dbReference>
<evidence type="ECO:0000313" key="1">
    <source>
        <dbReference type="EMBL" id="MFC4110196.1"/>
    </source>
</evidence>
<comment type="caution">
    <text evidence="1">The sequence shown here is derived from an EMBL/GenBank/DDBJ whole genome shotgun (WGS) entry which is preliminary data.</text>
</comment>
<name>A0ABV8KVN4_9ACTN</name>
<gene>
    <name evidence="1" type="ORF">ACFOX0_30275</name>
</gene>
<reference evidence="2" key="1">
    <citation type="journal article" date="2019" name="Int. J. Syst. Evol. Microbiol.">
        <title>The Global Catalogue of Microorganisms (GCM) 10K type strain sequencing project: providing services to taxonomists for standard genome sequencing and annotation.</title>
        <authorList>
            <consortium name="The Broad Institute Genomics Platform"/>
            <consortium name="The Broad Institute Genome Sequencing Center for Infectious Disease"/>
            <person name="Wu L."/>
            <person name="Ma J."/>
        </authorList>
    </citation>
    <scope>NUCLEOTIDE SEQUENCE [LARGE SCALE GENOMIC DNA]</scope>
    <source>
        <strain evidence="2">2902at01</strain>
    </source>
</reference>
<accession>A0ABV8KVN4</accession>
<evidence type="ECO:0000313" key="2">
    <source>
        <dbReference type="Proteomes" id="UP001595868"/>
    </source>
</evidence>
<keyword evidence="2" id="KW-1185">Reference proteome</keyword>
<dbReference type="Proteomes" id="UP001595868">
    <property type="component" value="Unassembled WGS sequence"/>
</dbReference>
<dbReference type="InterPro" id="IPR010281">
    <property type="entry name" value="DUF885"/>
</dbReference>
<organism evidence="1 2">
    <name type="scientific">Micromonospora zhanjiangensis</name>
    <dbReference type="NCBI Taxonomy" id="1522057"/>
    <lineage>
        <taxon>Bacteria</taxon>
        <taxon>Bacillati</taxon>
        <taxon>Actinomycetota</taxon>
        <taxon>Actinomycetes</taxon>
        <taxon>Micromonosporales</taxon>
        <taxon>Micromonosporaceae</taxon>
        <taxon>Micromonospora</taxon>
    </lineage>
</organism>
<sequence>MTAAALDLVGRDFWAWRGATQPDSYDDIVRLPRPAGWLPDWSADALADRRRVRDRLAHRLAALDVTEEPVPVRVDARFLEAALARVSWELEQLRGWAENPCFYLDQCLVPVHNALLSAGPATGETAALLGHVPVVLDQARANLAGRVAAPYARAAGPLLHRAAGAVRHLPAAAPATRALLEFARWLERGAANHGPRRPLGADGFGFLLHRVALLPYPLDDLRMIGERAAHRYRAAEVRHRRRYREHRPPPPFADVVGQIAAQRAAERSVYRFYRRHDLLPPMADLRRRYRNAAMPAELAPLAWLAVPHLLPHRPDEDAVRYLEPPARVGSFFAAAECLDPRVGVVHEGVHAYQAALSATRARPVRRHVIDSTPNEGIAYYNEQLLLDRGMFDDAPHSAGFLKRAMRLRALRVGVDIGLALGELTIPAAANRLADEASLDPDTARAEALFFAGNPGQALSYEVGKAQLLSLLDIASAADDFRLAAFHDWLVSDGNTPFALRAWERYGHRQWLNAADRLAGRHRDG</sequence>
<protein>
    <submittedName>
        <fullName evidence="1">DUF885 family protein</fullName>
    </submittedName>
</protein>